<evidence type="ECO:0000256" key="12">
    <source>
        <dbReference type="ARBA" id="ARBA00045085"/>
    </source>
</evidence>
<gene>
    <name evidence="21" type="ORF">AND_008393</name>
</gene>
<evidence type="ECO:0000256" key="6">
    <source>
        <dbReference type="ARBA" id="ARBA00022679"/>
    </source>
</evidence>
<organism evidence="21">
    <name type="scientific">Anopheles darlingi</name>
    <name type="common">Mosquito</name>
    <dbReference type="NCBI Taxonomy" id="43151"/>
    <lineage>
        <taxon>Eukaryota</taxon>
        <taxon>Metazoa</taxon>
        <taxon>Ecdysozoa</taxon>
        <taxon>Arthropoda</taxon>
        <taxon>Hexapoda</taxon>
        <taxon>Insecta</taxon>
        <taxon>Pterygota</taxon>
        <taxon>Neoptera</taxon>
        <taxon>Endopterygota</taxon>
        <taxon>Diptera</taxon>
        <taxon>Nematocera</taxon>
        <taxon>Culicoidea</taxon>
        <taxon>Culicidae</taxon>
        <taxon>Anophelinae</taxon>
        <taxon>Anopheles</taxon>
    </lineage>
</organism>
<comment type="pathway">
    <text evidence="2">Protein modification; protein glycosylation.</text>
</comment>
<evidence type="ECO:0000256" key="7">
    <source>
        <dbReference type="ARBA" id="ARBA00022692"/>
    </source>
</evidence>
<feature type="domain" description="MIR" evidence="20">
    <location>
        <begin position="366"/>
        <end position="427"/>
    </location>
</feature>
<evidence type="ECO:0000256" key="8">
    <source>
        <dbReference type="ARBA" id="ARBA00022737"/>
    </source>
</evidence>
<comment type="subcellular location">
    <subcellularLocation>
        <location evidence="1">Endoplasmic reticulum membrane</location>
        <topology evidence="1">Multi-pass membrane protein</topology>
    </subcellularLocation>
</comment>
<evidence type="ECO:0000256" key="14">
    <source>
        <dbReference type="ARBA" id="ARBA00059310"/>
    </source>
</evidence>
<feature type="compositionally biased region" description="Basic and acidic residues" evidence="18">
    <location>
        <begin position="60"/>
        <end position="77"/>
    </location>
</feature>
<reference evidence="22" key="4">
    <citation type="submission" date="2015-06" db="UniProtKB">
        <authorList>
            <consortium name="EnsemblMetazoa"/>
        </authorList>
    </citation>
    <scope>IDENTIFICATION</scope>
</reference>
<dbReference type="Pfam" id="PF02815">
    <property type="entry name" value="MIR"/>
    <property type="match status" value="1"/>
</dbReference>
<keyword evidence="7 19" id="KW-0812">Transmembrane</keyword>
<comment type="catalytic activity">
    <reaction evidence="12">
        <text>a di-trans,poly-cis-dolichyl beta-D-mannosyl phosphate + L-threonyl-[protein] = 3-O-(alpha-D-mannosyl)-L-threonyl-[protein] + a di-trans,poly-cis-dolichyl phosphate + H(+)</text>
        <dbReference type="Rhea" id="RHEA:53396"/>
        <dbReference type="Rhea" id="RHEA-COMP:11060"/>
        <dbReference type="Rhea" id="RHEA-COMP:13547"/>
        <dbReference type="Rhea" id="RHEA-COMP:19498"/>
        <dbReference type="Rhea" id="RHEA-COMP:19501"/>
        <dbReference type="ChEBI" id="CHEBI:15378"/>
        <dbReference type="ChEBI" id="CHEBI:30013"/>
        <dbReference type="ChEBI" id="CHEBI:57683"/>
        <dbReference type="ChEBI" id="CHEBI:58211"/>
        <dbReference type="ChEBI" id="CHEBI:137323"/>
        <dbReference type="EC" id="2.4.1.109"/>
    </reaction>
</comment>
<dbReference type="PANTHER" id="PTHR10050">
    <property type="entry name" value="DOLICHYL-PHOSPHATE-MANNOSE--PROTEIN MANNOSYLTRANSFERASE"/>
    <property type="match status" value="1"/>
</dbReference>
<comment type="catalytic activity">
    <reaction evidence="13">
        <text>a di-trans,poly-cis-dolichyl beta-D-mannosyl phosphate + L-seryl-[protein] = 3-O-(alpha-D-mannosyl)-L-seryl-[protein] + a di-trans,poly-cis-dolichyl phosphate + H(+)</text>
        <dbReference type="Rhea" id="RHEA:17377"/>
        <dbReference type="Rhea" id="RHEA-COMP:9863"/>
        <dbReference type="Rhea" id="RHEA-COMP:13546"/>
        <dbReference type="Rhea" id="RHEA-COMP:19498"/>
        <dbReference type="Rhea" id="RHEA-COMP:19501"/>
        <dbReference type="ChEBI" id="CHEBI:15378"/>
        <dbReference type="ChEBI" id="CHEBI:29999"/>
        <dbReference type="ChEBI" id="CHEBI:57683"/>
        <dbReference type="ChEBI" id="CHEBI:58211"/>
        <dbReference type="ChEBI" id="CHEBI:137321"/>
        <dbReference type="EC" id="2.4.1.109"/>
    </reaction>
</comment>
<keyword evidence="9" id="KW-0256">Endoplasmic reticulum</keyword>
<dbReference type="HOGENOM" id="CLU_008438_1_0_1"/>
<name>W5JAX8_ANODA</name>
<feature type="domain" description="MIR" evidence="20">
    <location>
        <begin position="502"/>
        <end position="557"/>
    </location>
</feature>
<dbReference type="EC" id="2.4.1.109" evidence="4"/>
<dbReference type="Gene3D" id="2.80.10.50">
    <property type="match status" value="1"/>
</dbReference>
<evidence type="ECO:0000256" key="2">
    <source>
        <dbReference type="ARBA" id="ARBA00004922"/>
    </source>
</evidence>
<dbReference type="FunFam" id="2.80.10.50:FF:000012">
    <property type="entry name" value="Protein O-mannosyl-transferase 1"/>
    <property type="match status" value="1"/>
</dbReference>
<feature type="transmembrane region" description="Helical" evidence="19">
    <location>
        <begin position="746"/>
        <end position="762"/>
    </location>
</feature>
<sequence length="796" mass="90879">METIEGSTVRNRKAQQKKPPKSEEETTEVRDENLSSNERHQRPSDEPSSKKHEDDDDDGKEGKRSTSTPEKDERDVENDRFSVTVNLQFNGATVGLFLLSFLTRFYRIGYPGGVVFDEIHFGKFVSLYLKNTFYFDQHPPLGKLLIAGAAGTAGYSGSFEFPKIGSEYDASVPVFALRFVPALCGSLLAPIVYSILRQMKLGQGISLLGGLLIVFDNALLTHSRFILVESILLFFAALGILAILKFLQAEPFSARWWTQGTIAAISLTAAVCVKFVGFYSYLLAVYMMGRHVWQELPDRRRSSIYLTLKVLAMATLVLCVSAAIYLGCFYVHFATLYKAGPHDTVMTSAFQASLEGGLASITRGQPLRIQHGSQITLKHTHGRVCWLHSHPHVYPIKYADGRGSSHQQQVTCYGFKDVNNWWIVKRPEKEGLMVGEEPDYIENGDIVQLVHGVTSRALNTHDVASPMSALCQEVSCYIDYNISMPANLLWKVEILNSKDSSGKWFAISSQVRFIHVNTTAALKFTGEQLPDWGFNQFEVAADRRQYTIDTIWNVEEHRYTQHSDKKEVLNKLLTTEMIPTERTRLSFWNKFYELQMKMLLHADKVEGHMYSSEPHEWPLMDKGIAYWIDADSNAQIHLLGNVVLWYSATIAIALYVAFLVFYLIRRRRQFYDLEPAEWARFRMGGEILLVGYLLHYLPYFFVERTLFLYNYLPALLFKILLLCFTIDHTQMVLRKFVSSRPKLAGLFWAFVGVWFAGVLYFFRRYSALSYGMTALSADDVLELRLKDTWDLIVHKP</sequence>
<evidence type="ECO:0000256" key="16">
    <source>
        <dbReference type="ARBA" id="ARBA00073145"/>
    </source>
</evidence>
<proteinExistence type="inferred from homology"/>
<evidence type="ECO:0000256" key="17">
    <source>
        <dbReference type="ARBA" id="ARBA00079036"/>
    </source>
</evidence>
<dbReference type="SUPFAM" id="SSF82109">
    <property type="entry name" value="MIR domain"/>
    <property type="match status" value="1"/>
</dbReference>
<feature type="compositionally biased region" description="Basic and acidic residues" evidence="18">
    <location>
        <begin position="20"/>
        <end position="53"/>
    </location>
</feature>
<dbReference type="VEuPathDB" id="VectorBase:ADAR2_010437"/>
<feature type="transmembrane region" description="Helical" evidence="19">
    <location>
        <begin position="175"/>
        <end position="195"/>
    </location>
</feature>
<accession>W5JAX8</accession>
<dbReference type="PANTHER" id="PTHR10050:SF51">
    <property type="entry name" value="PROTEIN O-MANNOSYL-TRANSFERASE 1"/>
    <property type="match status" value="1"/>
</dbReference>
<comment type="subunit">
    <text evidence="15">Interacts with tw/POMT2.</text>
</comment>
<feature type="domain" description="MIR" evidence="20">
    <location>
        <begin position="438"/>
        <end position="495"/>
    </location>
</feature>
<feature type="transmembrane region" description="Helical" evidence="19">
    <location>
        <begin position="708"/>
        <end position="726"/>
    </location>
</feature>
<feature type="transmembrane region" description="Helical" evidence="19">
    <location>
        <begin position="310"/>
        <end position="333"/>
    </location>
</feature>
<evidence type="ECO:0000259" key="20">
    <source>
        <dbReference type="PROSITE" id="PS50919"/>
    </source>
</evidence>
<dbReference type="EMBL" id="ADMH02002009">
    <property type="protein sequence ID" value="ETN60000.1"/>
    <property type="molecule type" value="Genomic_DNA"/>
</dbReference>
<dbReference type="VEuPathDB" id="VectorBase:ADAC008393"/>
<dbReference type="AlphaFoldDB" id="W5JAX8"/>
<reference evidence="21 23" key="1">
    <citation type="journal article" date="2010" name="BMC Genomics">
        <title>Combination of measures distinguishes pre-miRNAs from other stem-loops in the genome of the newly sequenced Anopheles darlingi.</title>
        <authorList>
            <person name="Mendes N.D."/>
            <person name="Freitas A.T."/>
            <person name="Vasconcelos A.T."/>
            <person name="Sagot M.F."/>
        </authorList>
    </citation>
    <scope>NUCLEOTIDE SEQUENCE</scope>
</reference>
<evidence type="ECO:0000313" key="23">
    <source>
        <dbReference type="Proteomes" id="UP000000673"/>
    </source>
</evidence>
<evidence type="ECO:0000256" key="10">
    <source>
        <dbReference type="ARBA" id="ARBA00022989"/>
    </source>
</evidence>
<reference evidence="21" key="2">
    <citation type="submission" date="2010-05" db="EMBL/GenBank/DDBJ databases">
        <authorList>
            <person name="Almeida L.G."/>
            <person name="Nicolas M.F."/>
            <person name="Souza R.C."/>
            <person name="Vasconcelos A.T.R."/>
        </authorList>
    </citation>
    <scope>NUCLEOTIDE SEQUENCE</scope>
</reference>
<comment type="similarity">
    <text evidence="3">Belongs to the glycosyltransferase 39 family.</text>
</comment>
<dbReference type="PROSITE" id="PS50919">
    <property type="entry name" value="MIR"/>
    <property type="match status" value="3"/>
</dbReference>
<dbReference type="Proteomes" id="UP000000673">
    <property type="component" value="Unassembled WGS sequence"/>
</dbReference>
<evidence type="ECO:0000313" key="21">
    <source>
        <dbReference type="EMBL" id="ETN60000.1"/>
    </source>
</evidence>
<keyword evidence="5 21" id="KW-0328">Glycosyltransferase</keyword>
<keyword evidence="11 19" id="KW-0472">Membrane</keyword>
<evidence type="ECO:0000256" key="18">
    <source>
        <dbReference type="SAM" id="MobiDB-lite"/>
    </source>
</evidence>
<dbReference type="InterPro" id="IPR027005">
    <property type="entry name" value="PMT-like"/>
</dbReference>
<reference evidence="21" key="3">
    <citation type="journal article" date="2013" name="Nucleic Acids Res.">
        <title>The genome of Anopheles darlingi, the main neotropical malaria vector.</title>
        <authorList>
            <person name="Marinotti O."/>
            <person name="Cerqueira G.C."/>
            <person name="de Almeida L.G."/>
            <person name="Ferro M.I."/>
            <person name="Loreto E.L."/>
            <person name="Zaha A."/>
            <person name="Teixeira S.M."/>
            <person name="Wespiser A.R."/>
            <person name="Almeida E Silva A."/>
            <person name="Schlindwein A.D."/>
            <person name="Pacheco A.C."/>
            <person name="Silva A.L."/>
            <person name="Graveley B.R."/>
            <person name="Walenz B.P."/>
            <person name="Lima Bde A."/>
            <person name="Ribeiro C.A."/>
            <person name="Nunes-Silva C.G."/>
            <person name="de Carvalho C.R."/>
            <person name="Soares C.M."/>
            <person name="de Menezes C.B."/>
            <person name="Matiolli C."/>
            <person name="Caffrey D."/>
            <person name="Araujo D.A."/>
            <person name="de Oliveira D.M."/>
            <person name="Golenbock D."/>
            <person name="Grisard E.C."/>
            <person name="Fantinatti-Garboggini F."/>
            <person name="de Carvalho F.M."/>
            <person name="Barcellos F.G."/>
            <person name="Prosdocimi F."/>
            <person name="May G."/>
            <person name="Azevedo Junior G.M."/>
            <person name="Guimaraes G.M."/>
            <person name="Goldman G.H."/>
            <person name="Padilha I.Q."/>
            <person name="Batista Jda S."/>
            <person name="Ferro J.A."/>
            <person name="Ribeiro J.M."/>
            <person name="Fietto J.L."/>
            <person name="Dabbas K.M."/>
            <person name="Cerdeira L."/>
            <person name="Agnez-Lima L.F."/>
            <person name="Brocchi M."/>
            <person name="de Carvalho M.O."/>
            <person name="Teixeira Mde M."/>
            <person name="Diniz Maia Mde M."/>
            <person name="Goldman M.H."/>
            <person name="Cruz Schneider M.P."/>
            <person name="Felipe M.S."/>
            <person name="Hungria M."/>
            <person name="Nicolas M.F."/>
            <person name="Pereira M."/>
            <person name="Montes M.A."/>
            <person name="Cantao M.E."/>
            <person name="Vincentz M."/>
            <person name="Rafael M.S."/>
            <person name="Silverman N."/>
            <person name="Stoco P.H."/>
            <person name="Souza R.C."/>
            <person name="Vicentini R."/>
            <person name="Gazzinelli R.T."/>
            <person name="Neves Rde O."/>
            <person name="Silva R."/>
            <person name="Astolfi-Filho S."/>
            <person name="Maciel T.E."/>
            <person name="Urmenyi T.P."/>
            <person name="Tadei W.P."/>
            <person name="Camargo E.P."/>
            <person name="de Vasconcelos A.T."/>
        </authorList>
    </citation>
    <scope>NUCLEOTIDE SEQUENCE</scope>
</reference>
<evidence type="ECO:0000256" key="9">
    <source>
        <dbReference type="ARBA" id="ARBA00022824"/>
    </source>
</evidence>
<keyword evidence="23" id="KW-1185">Reference proteome</keyword>
<keyword evidence="8" id="KW-0677">Repeat</keyword>
<feature type="transmembrane region" description="Helical" evidence="19">
    <location>
        <begin position="643"/>
        <end position="664"/>
    </location>
</feature>
<dbReference type="GO" id="GO:0004169">
    <property type="term" value="F:dolichyl-phosphate-mannose-protein mannosyltransferase activity"/>
    <property type="evidence" value="ECO:0007669"/>
    <property type="project" value="UniProtKB-EC"/>
</dbReference>
<evidence type="ECO:0000256" key="13">
    <source>
        <dbReference type="ARBA" id="ARBA00045102"/>
    </source>
</evidence>
<evidence type="ECO:0000256" key="19">
    <source>
        <dbReference type="SAM" id="Phobius"/>
    </source>
</evidence>
<feature type="region of interest" description="Disordered" evidence="18">
    <location>
        <begin position="1"/>
        <end position="77"/>
    </location>
</feature>
<dbReference type="Pfam" id="PF16192">
    <property type="entry name" value="PMT_4TMC"/>
    <property type="match status" value="1"/>
</dbReference>
<comment type="function">
    <text evidence="14">Rt/POMT1 and tw/POMT2 function as a protein O-mannosyltransferase in association with each other to generate and maintain normal muscle development.</text>
</comment>
<protein>
    <recommendedName>
        <fullName evidence="16">Protein O-mannosyltransferase 1</fullName>
        <ecNumber evidence="4">2.4.1.109</ecNumber>
    </recommendedName>
    <alternativeName>
        <fullName evidence="17">Protein rotated abdomen</fullName>
    </alternativeName>
</protein>
<evidence type="ECO:0000256" key="3">
    <source>
        <dbReference type="ARBA" id="ARBA00007222"/>
    </source>
</evidence>
<dbReference type="FunCoup" id="W5JAX8">
    <property type="interactions" value="319"/>
</dbReference>
<dbReference type="InterPro" id="IPR032421">
    <property type="entry name" value="PMT_4TMC"/>
</dbReference>
<dbReference type="Pfam" id="PF02366">
    <property type="entry name" value="PMT"/>
    <property type="match status" value="1"/>
</dbReference>
<evidence type="ECO:0000256" key="5">
    <source>
        <dbReference type="ARBA" id="ARBA00022676"/>
    </source>
</evidence>
<keyword evidence="6 21" id="KW-0808">Transferase</keyword>
<evidence type="ECO:0000256" key="4">
    <source>
        <dbReference type="ARBA" id="ARBA00012839"/>
    </source>
</evidence>
<dbReference type="SMART" id="SM00472">
    <property type="entry name" value="MIR"/>
    <property type="match status" value="3"/>
</dbReference>
<dbReference type="InterPro" id="IPR003342">
    <property type="entry name" value="ArnT-like_N"/>
</dbReference>
<evidence type="ECO:0000256" key="15">
    <source>
        <dbReference type="ARBA" id="ARBA00061810"/>
    </source>
</evidence>
<dbReference type="OMA" id="NCHLNAP"/>
<evidence type="ECO:0000313" key="22">
    <source>
        <dbReference type="EnsemblMetazoa" id="ADAC008393-PA"/>
    </source>
</evidence>
<dbReference type="CDD" id="cd23281">
    <property type="entry name" value="beta-trefoil_MIR_POMT1"/>
    <property type="match status" value="1"/>
</dbReference>
<dbReference type="GO" id="GO:0005789">
    <property type="term" value="C:endoplasmic reticulum membrane"/>
    <property type="evidence" value="ECO:0007669"/>
    <property type="project" value="UniProtKB-SubCell"/>
</dbReference>
<feature type="transmembrane region" description="Helical" evidence="19">
    <location>
        <begin position="264"/>
        <end position="289"/>
    </location>
</feature>
<evidence type="ECO:0000256" key="1">
    <source>
        <dbReference type="ARBA" id="ARBA00004477"/>
    </source>
</evidence>
<dbReference type="InterPro" id="IPR016093">
    <property type="entry name" value="MIR_motif"/>
</dbReference>
<feature type="transmembrane region" description="Helical" evidence="19">
    <location>
        <begin position="226"/>
        <end position="244"/>
    </location>
</feature>
<dbReference type="EnsemblMetazoa" id="ADAC008393-RA">
    <property type="protein sequence ID" value="ADAC008393-PA"/>
    <property type="gene ID" value="ADAC008393"/>
</dbReference>
<dbReference type="UniPathway" id="UPA00378"/>
<dbReference type="InterPro" id="IPR036300">
    <property type="entry name" value="MIR_dom_sf"/>
</dbReference>
<dbReference type="eggNOG" id="KOG3359">
    <property type="taxonomic scope" value="Eukaryota"/>
</dbReference>
<evidence type="ECO:0000256" key="11">
    <source>
        <dbReference type="ARBA" id="ARBA00023136"/>
    </source>
</evidence>
<feature type="compositionally biased region" description="Basic residues" evidence="18">
    <location>
        <begin position="10"/>
        <end position="19"/>
    </location>
</feature>
<keyword evidence="10 19" id="KW-1133">Transmembrane helix</keyword>
<dbReference type="STRING" id="43151.W5JAX8"/>